<dbReference type="Proteomes" id="UP000821866">
    <property type="component" value="Unassembled WGS sequence"/>
</dbReference>
<feature type="compositionally biased region" description="Polar residues" evidence="1">
    <location>
        <begin position="171"/>
        <end position="188"/>
    </location>
</feature>
<protein>
    <submittedName>
        <fullName evidence="2">Uncharacterized protein</fullName>
    </submittedName>
</protein>
<name>A0A9J6CV45_RHIMP</name>
<gene>
    <name evidence="2" type="ORF">HPB51_029231</name>
</gene>
<feature type="compositionally biased region" description="Acidic residues" evidence="1">
    <location>
        <begin position="407"/>
        <end position="416"/>
    </location>
</feature>
<feature type="region of interest" description="Disordered" evidence="1">
    <location>
        <begin position="407"/>
        <end position="427"/>
    </location>
</feature>
<evidence type="ECO:0000313" key="3">
    <source>
        <dbReference type="Proteomes" id="UP000821866"/>
    </source>
</evidence>
<organism evidence="2 3">
    <name type="scientific">Rhipicephalus microplus</name>
    <name type="common">Cattle tick</name>
    <name type="synonym">Boophilus microplus</name>
    <dbReference type="NCBI Taxonomy" id="6941"/>
    <lineage>
        <taxon>Eukaryota</taxon>
        <taxon>Metazoa</taxon>
        <taxon>Ecdysozoa</taxon>
        <taxon>Arthropoda</taxon>
        <taxon>Chelicerata</taxon>
        <taxon>Arachnida</taxon>
        <taxon>Acari</taxon>
        <taxon>Parasitiformes</taxon>
        <taxon>Ixodida</taxon>
        <taxon>Ixodoidea</taxon>
        <taxon>Ixodidae</taxon>
        <taxon>Rhipicephalinae</taxon>
        <taxon>Rhipicephalus</taxon>
        <taxon>Boophilus</taxon>
    </lineage>
</organism>
<proteinExistence type="predicted"/>
<dbReference type="AlphaFoldDB" id="A0A9J6CV45"/>
<reference evidence="2" key="1">
    <citation type="journal article" date="2020" name="Cell">
        <title>Large-Scale Comparative Analyses of Tick Genomes Elucidate Their Genetic Diversity and Vector Capacities.</title>
        <authorList>
            <consortium name="Tick Genome and Microbiome Consortium (TIGMIC)"/>
            <person name="Jia N."/>
            <person name="Wang J."/>
            <person name="Shi W."/>
            <person name="Du L."/>
            <person name="Sun Y."/>
            <person name="Zhan W."/>
            <person name="Jiang J.F."/>
            <person name="Wang Q."/>
            <person name="Zhang B."/>
            <person name="Ji P."/>
            <person name="Bell-Sakyi L."/>
            <person name="Cui X.M."/>
            <person name="Yuan T.T."/>
            <person name="Jiang B.G."/>
            <person name="Yang W.F."/>
            <person name="Lam T.T."/>
            <person name="Chang Q.C."/>
            <person name="Ding S.J."/>
            <person name="Wang X.J."/>
            <person name="Zhu J.G."/>
            <person name="Ruan X.D."/>
            <person name="Zhao L."/>
            <person name="Wei J.T."/>
            <person name="Ye R.Z."/>
            <person name="Que T.C."/>
            <person name="Du C.H."/>
            <person name="Zhou Y.H."/>
            <person name="Cheng J.X."/>
            <person name="Dai P.F."/>
            <person name="Guo W.B."/>
            <person name="Han X.H."/>
            <person name="Huang E.J."/>
            <person name="Li L.F."/>
            <person name="Wei W."/>
            <person name="Gao Y.C."/>
            <person name="Liu J.Z."/>
            <person name="Shao H.Z."/>
            <person name="Wang X."/>
            <person name="Wang C.C."/>
            <person name="Yang T.C."/>
            <person name="Huo Q.B."/>
            <person name="Li W."/>
            <person name="Chen H.Y."/>
            <person name="Chen S.E."/>
            <person name="Zhou L.G."/>
            <person name="Ni X.B."/>
            <person name="Tian J.H."/>
            <person name="Sheng Y."/>
            <person name="Liu T."/>
            <person name="Pan Y.S."/>
            <person name="Xia L.Y."/>
            <person name="Li J."/>
            <person name="Zhao F."/>
            <person name="Cao W.C."/>
        </authorList>
    </citation>
    <scope>NUCLEOTIDE SEQUENCE</scope>
    <source>
        <strain evidence="2">Rmic-2018</strain>
    </source>
</reference>
<reference evidence="2" key="2">
    <citation type="submission" date="2021-09" db="EMBL/GenBank/DDBJ databases">
        <authorList>
            <person name="Jia N."/>
            <person name="Wang J."/>
            <person name="Shi W."/>
            <person name="Du L."/>
            <person name="Sun Y."/>
            <person name="Zhan W."/>
            <person name="Jiang J."/>
            <person name="Wang Q."/>
            <person name="Zhang B."/>
            <person name="Ji P."/>
            <person name="Sakyi L.B."/>
            <person name="Cui X."/>
            <person name="Yuan T."/>
            <person name="Jiang B."/>
            <person name="Yang W."/>
            <person name="Lam T.T.-Y."/>
            <person name="Chang Q."/>
            <person name="Ding S."/>
            <person name="Wang X."/>
            <person name="Zhu J."/>
            <person name="Ruan X."/>
            <person name="Zhao L."/>
            <person name="Wei J."/>
            <person name="Que T."/>
            <person name="Du C."/>
            <person name="Cheng J."/>
            <person name="Dai P."/>
            <person name="Han X."/>
            <person name="Huang E."/>
            <person name="Gao Y."/>
            <person name="Liu J."/>
            <person name="Shao H."/>
            <person name="Ye R."/>
            <person name="Li L."/>
            <person name="Wei W."/>
            <person name="Wang X."/>
            <person name="Wang C."/>
            <person name="Huo Q."/>
            <person name="Li W."/>
            <person name="Guo W."/>
            <person name="Chen H."/>
            <person name="Chen S."/>
            <person name="Zhou L."/>
            <person name="Zhou L."/>
            <person name="Ni X."/>
            <person name="Tian J."/>
            <person name="Zhou Y."/>
            <person name="Sheng Y."/>
            <person name="Liu T."/>
            <person name="Pan Y."/>
            <person name="Xia L."/>
            <person name="Li J."/>
            <person name="Zhao F."/>
            <person name="Cao W."/>
        </authorList>
    </citation>
    <scope>NUCLEOTIDE SEQUENCE</scope>
    <source>
        <strain evidence="2">Rmic-2018</strain>
        <tissue evidence="2">Larvae</tissue>
    </source>
</reference>
<comment type="caution">
    <text evidence="2">The sequence shown here is derived from an EMBL/GenBank/DDBJ whole genome shotgun (WGS) entry which is preliminary data.</text>
</comment>
<dbReference type="EMBL" id="JABSTU010006551">
    <property type="protein sequence ID" value="KAH7932556.1"/>
    <property type="molecule type" value="Genomic_DNA"/>
</dbReference>
<dbReference type="VEuPathDB" id="VectorBase:LOC119162403"/>
<sequence>MLWALPGRVNRDAPRGRVYACMIPLASPLDRSWAPCNAERARTSLTPSGDPAGARNAGLGGVTLFLPAPSALMPATLCNSATMTATCSGRREMEGVARLAAEVGRAVEDLLASESTGSSSSCSGSRKNSCPDLYSIGVPDNSYRTPGKFVAAYTSLSAPRPRRSVNGIGGSSSEKAPSTTTLVATNGSRGRRASDGEAPACWDAYYSWESLQLSRPPSGDAQLLSIYTERLVEAVNGSFAGELFPLDDEGPSIERGSDTVDQGTWTIQQMTEASCTPRAGEQSASEVSVRGDGVEDAESNVASASPLREGTERDFPRSTDDGESSANKKLSMVRSSSWPDLAALRIGRVDSQHLTSLCGSSRAGSCPETSADRTMSGVALSSVVNIDSSQALSYDGSLYKNQQLYYESDESGDDEEGKSRKEPHMTSWVSVKRTCRGGFAEVELRISDSDPETKRQPAPP</sequence>
<feature type="region of interest" description="Disordered" evidence="1">
    <location>
        <begin position="273"/>
        <end position="332"/>
    </location>
</feature>
<keyword evidence="3" id="KW-1185">Reference proteome</keyword>
<evidence type="ECO:0000313" key="2">
    <source>
        <dbReference type="EMBL" id="KAH7932556.1"/>
    </source>
</evidence>
<evidence type="ECO:0000256" key="1">
    <source>
        <dbReference type="SAM" id="MobiDB-lite"/>
    </source>
</evidence>
<accession>A0A9J6CV45</accession>
<feature type="region of interest" description="Disordered" evidence="1">
    <location>
        <begin position="161"/>
        <end position="196"/>
    </location>
</feature>
<feature type="compositionally biased region" description="Basic and acidic residues" evidence="1">
    <location>
        <begin position="309"/>
        <end position="320"/>
    </location>
</feature>